<name>A0A834UIT3_MARMO</name>
<evidence type="ECO:0000313" key="3">
    <source>
        <dbReference type="EMBL" id="KAF7460665.1"/>
    </source>
</evidence>
<reference evidence="3" key="1">
    <citation type="submission" date="2020-08" db="EMBL/GenBank/DDBJ databases">
        <authorList>
            <person name="Shumante A."/>
            <person name="Zimin A.V."/>
            <person name="Puiu D."/>
            <person name="Salzberg S.L."/>
        </authorList>
    </citation>
    <scope>NUCLEOTIDE SEQUENCE</scope>
    <source>
        <strain evidence="3">WC2-LM</strain>
        <tissue evidence="3">Liver</tissue>
    </source>
</reference>
<feature type="region of interest" description="Disordered" evidence="1">
    <location>
        <begin position="1"/>
        <end position="83"/>
    </location>
</feature>
<gene>
    <name evidence="3" type="ORF">GHT09_019060</name>
</gene>
<protein>
    <submittedName>
        <fullName evidence="3">Uncharacterized protein</fullName>
    </submittedName>
</protein>
<evidence type="ECO:0000256" key="1">
    <source>
        <dbReference type="SAM" id="MobiDB-lite"/>
    </source>
</evidence>
<feature type="compositionally biased region" description="Low complexity" evidence="1">
    <location>
        <begin position="46"/>
        <end position="62"/>
    </location>
</feature>
<keyword evidence="2" id="KW-0472">Membrane</keyword>
<dbReference type="EMBL" id="WJEC01008753">
    <property type="protein sequence ID" value="KAF7460665.1"/>
    <property type="molecule type" value="Genomic_DNA"/>
</dbReference>
<comment type="caution">
    <text evidence="3">The sequence shown here is derived from an EMBL/GenBank/DDBJ whole genome shotgun (WGS) entry which is preliminary data.</text>
</comment>
<evidence type="ECO:0000256" key="2">
    <source>
        <dbReference type="SAM" id="Phobius"/>
    </source>
</evidence>
<evidence type="ECO:0000313" key="4">
    <source>
        <dbReference type="Proteomes" id="UP000662637"/>
    </source>
</evidence>
<organism evidence="3 4">
    <name type="scientific">Marmota monax</name>
    <name type="common">Woodchuck</name>
    <dbReference type="NCBI Taxonomy" id="9995"/>
    <lineage>
        <taxon>Eukaryota</taxon>
        <taxon>Metazoa</taxon>
        <taxon>Chordata</taxon>
        <taxon>Craniata</taxon>
        <taxon>Vertebrata</taxon>
        <taxon>Euteleostomi</taxon>
        <taxon>Mammalia</taxon>
        <taxon>Eutheria</taxon>
        <taxon>Euarchontoglires</taxon>
        <taxon>Glires</taxon>
        <taxon>Rodentia</taxon>
        <taxon>Sciuromorpha</taxon>
        <taxon>Sciuridae</taxon>
        <taxon>Xerinae</taxon>
        <taxon>Marmotini</taxon>
        <taxon>Marmota</taxon>
    </lineage>
</organism>
<proteinExistence type="predicted"/>
<dbReference type="AlphaFoldDB" id="A0A834UIT3"/>
<accession>A0A834UIT3</accession>
<keyword evidence="2" id="KW-0812">Transmembrane</keyword>
<sequence>MGFGVPQSRLMAMKRQPNGAAGRRTLPHTSEPVTSAFPEPRPASPRPRGSSTVPEGPTATPQLPQPLPCQSRPRKPTQVGGAESCTPHLLAVHRLLSWGLPAPCHQFLWRLPGQFPVTAFLLGAGTGGLLAIGLFQLLVNPMDIYEEQKMVAIYGLVGQCLQGRLQPPSLGCWEGIRAWFLCGVSLLLASRGRSRGKRPNIRRHLPVLGLRESPQREGLPTATCDSANPISLLTPLSSELLAFPSPPEKMVHSFIQHH</sequence>
<dbReference type="Proteomes" id="UP000662637">
    <property type="component" value="Unassembled WGS sequence"/>
</dbReference>
<feature type="transmembrane region" description="Helical" evidence="2">
    <location>
        <begin position="117"/>
        <end position="139"/>
    </location>
</feature>
<keyword evidence="2" id="KW-1133">Transmembrane helix</keyword>